<evidence type="ECO:0000313" key="1">
    <source>
        <dbReference type="EMBL" id="KAI9463781.1"/>
    </source>
</evidence>
<sequence>MRKLKTADNTQYGVALTLSKSDDAGFLRLVASHIASHPSNALKTKAYLVAVAATGAGDTSLLICGTDAAKVQRAALLTTSKFIGHIKPLPAPEHDADGGTVWLARVRELAWNGYDETALWDVLQKCAQELVDPSRPPPSSRGIDEILATARTRLHRLLPQQAFAELRDADIKVPVLLVDIRPAAFRAKYGQIPGAMIIERNVLEWRFDPRSLDGRLDIATRYDLRVIVICQEGYTSSLAAASLQDIGLLNATDVVGGYKAWKEAGLPVELEP</sequence>
<comment type="caution">
    <text evidence="1">The sequence shown here is derived from an EMBL/GenBank/DDBJ whole genome shotgun (WGS) entry which is preliminary data.</text>
</comment>
<dbReference type="Proteomes" id="UP001207468">
    <property type="component" value="Unassembled WGS sequence"/>
</dbReference>
<organism evidence="1 2">
    <name type="scientific">Russula earlei</name>
    <dbReference type="NCBI Taxonomy" id="71964"/>
    <lineage>
        <taxon>Eukaryota</taxon>
        <taxon>Fungi</taxon>
        <taxon>Dikarya</taxon>
        <taxon>Basidiomycota</taxon>
        <taxon>Agaricomycotina</taxon>
        <taxon>Agaricomycetes</taxon>
        <taxon>Russulales</taxon>
        <taxon>Russulaceae</taxon>
        <taxon>Russula</taxon>
    </lineage>
</organism>
<protein>
    <submittedName>
        <fullName evidence="1">Rhodanese-like domain-containing protein</fullName>
    </submittedName>
</protein>
<keyword evidence="2" id="KW-1185">Reference proteome</keyword>
<proteinExistence type="predicted"/>
<gene>
    <name evidence="1" type="ORF">F5148DRAFT_982349</name>
</gene>
<evidence type="ECO:0000313" key="2">
    <source>
        <dbReference type="Proteomes" id="UP001207468"/>
    </source>
</evidence>
<accession>A0ACC0U4X3</accession>
<dbReference type="EMBL" id="JAGFNK010000156">
    <property type="protein sequence ID" value="KAI9463781.1"/>
    <property type="molecule type" value="Genomic_DNA"/>
</dbReference>
<name>A0ACC0U4X3_9AGAM</name>
<reference evidence="1" key="1">
    <citation type="submission" date="2021-03" db="EMBL/GenBank/DDBJ databases">
        <title>Evolutionary priming and transition to the ectomycorrhizal habit in an iconic lineage of mushroom-forming fungi: is preadaptation a requirement?</title>
        <authorList>
            <consortium name="DOE Joint Genome Institute"/>
            <person name="Looney B.P."/>
            <person name="Miyauchi S."/>
            <person name="Morin E."/>
            <person name="Drula E."/>
            <person name="Courty P.E."/>
            <person name="Chicoki N."/>
            <person name="Fauchery L."/>
            <person name="Kohler A."/>
            <person name="Kuo A."/>
            <person name="LaButti K."/>
            <person name="Pangilinan J."/>
            <person name="Lipzen A."/>
            <person name="Riley R."/>
            <person name="Andreopoulos W."/>
            <person name="He G."/>
            <person name="Johnson J."/>
            <person name="Barry K.W."/>
            <person name="Grigoriev I.V."/>
            <person name="Nagy L."/>
            <person name="Hibbett D."/>
            <person name="Henrissat B."/>
            <person name="Matheny P.B."/>
            <person name="Labbe J."/>
            <person name="Martin A.F."/>
        </authorList>
    </citation>
    <scope>NUCLEOTIDE SEQUENCE</scope>
    <source>
        <strain evidence="1">BPL698</strain>
    </source>
</reference>